<dbReference type="PANTHER" id="PTHR13778:SF58">
    <property type="entry name" value="HEXOSYLTRANSFERASE"/>
    <property type="match status" value="1"/>
</dbReference>
<gene>
    <name evidence="5" type="ORF">CTI12_AA033080</name>
</gene>
<dbReference type="GO" id="GO:0005794">
    <property type="term" value="C:Golgi apparatus"/>
    <property type="evidence" value="ECO:0007669"/>
    <property type="project" value="TreeGrafter"/>
</dbReference>
<dbReference type="OrthoDB" id="1734653at2759"/>
<feature type="chain" id="PRO_5015738171" evidence="4">
    <location>
        <begin position="24"/>
        <end position="113"/>
    </location>
</feature>
<accession>A0A2U1QGD6</accession>
<feature type="signal peptide" evidence="4">
    <location>
        <begin position="1"/>
        <end position="23"/>
    </location>
</feature>
<dbReference type="STRING" id="35608.A0A2U1QGD6"/>
<dbReference type="PANTHER" id="PTHR13778">
    <property type="entry name" value="GLYCOSYLTRANSFERASE 8 DOMAIN-CONTAINING PROTEIN"/>
    <property type="match status" value="1"/>
</dbReference>
<evidence type="ECO:0000256" key="2">
    <source>
        <dbReference type="ARBA" id="ARBA00022676"/>
    </source>
</evidence>
<reference evidence="5 6" key="1">
    <citation type="journal article" date="2018" name="Mol. Plant">
        <title>The genome of Artemisia annua provides insight into the evolution of Asteraceae family and artemisinin biosynthesis.</title>
        <authorList>
            <person name="Shen Q."/>
            <person name="Zhang L."/>
            <person name="Liao Z."/>
            <person name="Wang S."/>
            <person name="Yan T."/>
            <person name="Shi P."/>
            <person name="Liu M."/>
            <person name="Fu X."/>
            <person name="Pan Q."/>
            <person name="Wang Y."/>
            <person name="Lv Z."/>
            <person name="Lu X."/>
            <person name="Zhang F."/>
            <person name="Jiang W."/>
            <person name="Ma Y."/>
            <person name="Chen M."/>
            <person name="Hao X."/>
            <person name="Li L."/>
            <person name="Tang Y."/>
            <person name="Lv G."/>
            <person name="Zhou Y."/>
            <person name="Sun X."/>
            <person name="Brodelius P.E."/>
            <person name="Rose J.K.C."/>
            <person name="Tang K."/>
        </authorList>
    </citation>
    <scope>NUCLEOTIDE SEQUENCE [LARGE SCALE GENOMIC DNA]</scope>
    <source>
        <strain evidence="6">cv. Huhao1</strain>
        <tissue evidence="5">Leaf</tissue>
    </source>
</reference>
<proteinExistence type="predicted"/>
<dbReference type="EMBL" id="PKPP01000146">
    <property type="protein sequence ID" value="PWA97062.1"/>
    <property type="molecule type" value="Genomic_DNA"/>
</dbReference>
<dbReference type="GO" id="GO:0016757">
    <property type="term" value="F:glycosyltransferase activity"/>
    <property type="evidence" value="ECO:0007669"/>
    <property type="project" value="UniProtKB-KW"/>
</dbReference>
<keyword evidence="3 5" id="KW-0808">Transferase</keyword>
<dbReference type="InterPro" id="IPR029044">
    <property type="entry name" value="Nucleotide-diphossugar_trans"/>
</dbReference>
<sequence length="113" mass="12891">MFIPPHFLTTLITLILTSHPYTCQSIRTLPDSTLFPYTESPQYQNHKSCTPSSTVHVAMTLDSEYLRGSIAAVHSVLRHTSCPQNIFFHFIAAEFDPSSPRVLTRLVRKIFRL</sequence>
<keyword evidence="2" id="KW-0328">Glycosyltransferase</keyword>
<keyword evidence="4" id="KW-0732">Signal</keyword>
<keyword evidence="6" id="KW-1185">Reference proteome</keyword>
<name>A0A2U1QGD6_ARTAN</name>
<dbReference type="InterPro" id="IPR050748">
    <property type="entry name" value="Glycosyltrans_8_dom-fam"/>
</dbReference>
<dbReference type="SUPFAM" id="SSF53448">
    <property type="entry name" value="Nucleotide-diphospho-sugar transferases"/>
    <property type="match status" value="1"/>
</dbReference>
<comment type="caution">
    <text evidence="5">The sequence shown here is derived from an EMBL/GenBank/DDBJ whole genome shotgun (WGS) entry which is preliminary data.</text>
</comment>
<comment type="pathway">
    <text evidence="1">Glycan metabolism; pectin biosynthesis.</text>
</comment>
<evidence type="ECO:0000313" key="5">
    <source>
        <dbReference type="EMBL" id="PWA97062.1"/>
    </source>
</evidence>
<evidence type="ECO:0000256" key="3">
    <source>
        <dbReference type="ARBA" id="ARBA00022679"/>
    </source>
</evidence>
<dbReference type="AlphaFoldDB" id="A0A2U1QGD6"/>
<organism evidence="5 6">
    <name type="scientific">Artemisia annua</name>
    <name type="common">Sweet wormwood</name>
    <dbReference type="NCBI Taxonomy" id="35608"/>
    <lineage>
        <taxon>Eukaryota</taxon>
        <taxon>Viridiplantae</taxon>
        <taxon>Streptophyta</taxon>
        <taxon>Embryophyta</taxon>
        <taxon>Tracheophyta</taxon>
        <taxon>Spermatophyta</taxon>
        <taxon>Magnoliopsida</taxon>
        <taxon>eudicotyledons</taxon>
        <taxon>Gunneridae</taxon>
        <taxon>Pentapetalae</taxon>
        <taxon>asterids</taxon>
        <taxon>campanulids</taxon>
        <taxon>Asterales</taxon>
        <taxon>Asteraceae</taxon>
        <taxon>Asteroideae</taxon>
        <taxon>Anthemideae</taxon>
        <taxon>Artemisiinae</taxon>
        <taxon>Artemisia</taxon>
    </lineage>
</organism>
<protein>
    <submittedName>
        <fullName evidence="5">Glucosyl transferase family 8</fullName>
    </submittedName>
</protein>
<evidence type="ECO:0000256" key="4">
    <source>
        <dbReference type="SAM" id="SignalP"/>
    </source>
</evidence>
<dbReference type="Proteomes" id="UP000245207">
    <property type="component" value="Unassembled WGS sequence"/>
</dbReference>
<evidence type="ECO:0000256" key="1">
    <source>
        <dbReference type="ARBA" id="ARBA00004877"/>
    </source>
</evidence>
<evidence type="ECO:0000313" key="6">
    <source>
        <dbReference type="Proteomes" id="UP000245207"/>
    </source>
</evidence>